<dbReference type="GeneID" id="19243999"/>
<keyword evidence="1" id="KW-0812">Transmembrane</keyword>
<protein>
    <submittedName>
        <fullName evidence="2">Uncharacterized protein</fullName>
    </submittedName>
</protein>
<gene>
    <name evidence="2" type="ORF">EPUS_09166</name>
</gene>
<reference evidence="3" key="1">
    <citation type="journal article" date="2014" name="BMC Genomics">
        <title>Genome characteristics reveal the impact of lichenization on lichen-forming fungus Endocarpon pusillum Hedwig (Verrucariales, Ascomycota).</title>
        <authorList>
            <person name="Wang Y.-Y."/>
            <person name="Liu B."/>
            <person name="Zhang X.-Y."/>
            <person name="Zhou Q.-M."/>
            <person name="Zhang T."/>
            <person name="Li H."/>
            <person name="Yu Y.-F."/>
            <person name="Zhang X.-L."/>
            <person name="Hao X.-Y."/>
            <person name="Wang M."/>
            <person name="Wang L."/>
            <person name="Wei J.-C."/>
        </authorList>
    </citation>
    <scope>NUCLEOTIDE SEQUENCE [LARGE SCALE GENOMIC DNA]</scope>
    <source>
        <strain evidence="3">Z07020 / HMAS-L-300199</strain>
    </source>
</reference>
<keyword evidence="3" id="KW-1185">Reference proteome</keyword>
<evidence type="ECO:0000313" key="3">
    <source>
        <dbReference type="Proteomes" id="UP000019373"/>
    </source>
</evidence>
<keyword evidence="1" id="KW-0472">Membrane</keyword>
<sequence>MQSLQQEALAIFRLAQLASTTALLAANISAVLAFRAWAVPLLCFIFVLGLVSGVGSLVVVRTSSVGDDDSAARRWYAASLGFTLAHQLFSRPVLRQIKAIEQTHNAGRRISWP</sequence>
<proteinExistence type="predicted"/>
<dbReference type="OrthoDB" id="1523883at2759"/>
<dbReference type="EMBL" id="KE720804">
    <property type="protein sequence ID" value="ERF75570.1"/>
    <property type="molecule type" value="Genomic_DNA"/>
</dbReference>
<dbReference type="Proteomes" id="UP000019373">
    <property type="component" value="Unassembled WGS sequence"/>
</dbReference>
<organism evidence="2 3">
    <name type="scientific">Endocarpon pusillum (strain Z07020 / HMAS-L-300199)</name>
    <name type="common">Lichen-forming fungus</name>
    <dbReference type="NCBI Taxonomy" id="1263415"/>
    <lineage>
        <taxon>Eukaryota</taxon>
        <taxon>Fungi</taxon>
        <taxon>Dikarya</taxon>
        <taxon>Ascomycota</taxon>
        <taxon>Pezizomycotina</taxon>
        <taxon>Eurotiomycetes</taxon>
        <taxon>Chaetothyriomycetidae</taxon>
        <taxon>Verrucariales</taxon>
        <taxon>Verrucariaceae</taxon>
        <taxon>Endocarpon</taxon>
    </lineage>
</organism>
<dbReference type="HOGENOM" id="CLU_2133503_0_0_1"/>
<dbReference type="AlphaFoldDB" id="U1HXL5"/>
<dbReference type="RefSeq" id="XP_007787098.1">
    <property type="nucleotide sequence ID" value="XM_007788908.1"/>
</dbReference>
<name>U1HXL5_ENDPU</name>
<evidence type="ECO:0000313" key="2">
    <source>
        <dbReference type="EMBL" id="ERF75570.1"/>
    </source>
</evidence>
<accession>U1HXL5</accession>
<feature type="transmembrane region" description="Helical" evidence="1">
    <location>
        <begin position="12"/>
        <end position="32"/>
    </location>
</feature>
<evidence type="ECO:0000256" key="1">
    <source>
        <dbReference type="SAM" id="Phobius"/>
    </source>
</evidence>
<keyword evidence="1" id="KW-1133">Transmembrane helix</keyword>
<feature type="transmembrane region" description="Helical" evidence="1">
    <location>
        <begin position="38"/>
        <end position="60"/>
    </location>
</feature>